<comment type="caution">
    <text evidence="1">The sequence shown here is derived from an EMBL/GenBank/DDBJ whole genome shotgun (WGS) entry which is preliminary data.</text>
</comment>
<organism evidence="1">
    <name type="scientific">marine sediment metagenome</name>
    <dbReference type="NCBI Taxonomy" id="412755"/>
    <lineage>
        <taxon>unclassified sequences</taxon>
        <taxon>metagenomes</taxon>
        <taxon>ecological metagenomes</taxon>
    </lineage>
</organism>
<dbReference type="AlphaFoldDB" id="X1N8M4"/>
<name>X1N8M4_9ZZZZ</name>
<reference evidence="1" key="1">
    <citation type="journal article" date="2014" name="Front. Microbiol.">
        <title>High frequency of phylogenetically diverse reductive dehalogenase-homologous genes in deep subseafloor sedimentary metagenomes.</title>
        <authorList>
            <person name="Kawai M."/>
            <person name="Futagami T."/>
            <person name="Toyoda A."/>
            <person name="Takaki Y."/>
            <person name="Nishi S."/>
            <person name="Hori S."/>
            <person name="Arai W."/>
            <person name="Tsubouchi T."/>
            <person name="Morono Y."/>
            <person name="Uchiyama I."/>
            <person name="Ito T."/>
            <person name="Fujiyama A."/>
            <person name="Inagaki F."/>
            <person name="Takami H."/>
        </authorList>
    </citation>
    <scope>NUCLEOTIDE SEQUENCE</scope>
    <source>
        <strain evidence="1">Expedition CK06-06</strain>
    </source>
</reference>
<dbReference type="EMBL" id="BARV01013496">
    <property type="protein sequence ID" value="GAI23220.1"/>
    <property type="molecule type" value="Genomic_DNA"/>
</dbReference>
<protein>
    <submittedName>
        <fullName evidence="1">Uncharacterized protein</fullName>
    </submittedName>
</protein>
<gene>
    <name evidence="1" type="ORF">S06H3_24330</name>
</gene>
<evidence type="ECO:0000313" key="1">
    <source>
        <dbReference type="EMBL" id="GAI23220.1"/>
    </source>
</evidence>
<feature type="non-terminal residue" evidence="1">
    <location>
        <position position="1"/>
    </location>
</feature>
<accession>X1N8M4</accession>
<sequence>ILIEDMYNLLIDKEWKIVERLGLFSKSINIKDKDDRLYMDFNYLQSLKWQKKEDLLNEELKKYKIDELRPIYKLSIYALMSDKNNFYKNIKNAIIVDEIAREDFFIWPLFREFRKDKDYKEKIKNLFNKVEREKQN</sequence>
<proteinExistence type="predicted"/>